<evidence type="ECO:0000313" key="1">
    <source>
        <dbReference type="EMBL" id="KAK3577861.1"/>
    </source>
</evidence>
<reference evidence="1" key="2">
    <citation type="journal article" date="2021" name="Genome Biol. Evol.">
        <title>Developing a high-quality reference genome for a parasitic bivalve with doubly uniparental inheritance (Bivalvia: Unionida).</title>
        <authorList>
            <person name="Smith C.H."/>
        </authorList>
    </citation>
    <scope>NUCLEOTIDE SEQUENCE</scope>
    <source>
        <strain evidence="1">CHS0354</strain>
        <tissue evidence="1">Mantle</tissue>
    </source>
</reference>
<dbReference type="AlphaFoldDB" id="A0AAE0VHJ4"/>
<dbReference type="Proteomes" id="UP001195483">
    <property type="component" value="Unassembled WGS sequence"/>
</dbReference>
<evidence type="ECO:0000313" key="2">
    <source>
        <dbReference type="Proteomes" id="UP001195483"/>
    </source>
</evidence>
<organism evidence="1 2">
    <name type="scientific">Potamilus streckersoni</name>
    <dbReference type="NCBI Taxonomy" id="2493646"/>
    <lineage>
        <taxon>Eukaryota</taxon>
        <taxon>Metazoa</taxon>
        <taxon>Spiralia</taxon>
        <taxon>Lophotrochozoa</taxon>
        <taxon>Mollusca</taxon>
        <taxon>Bivalvia</taxon>
        <taxon>Autobranchia</taxon>
        <taxon>Heteroconchia</taxon>
        <taxon>Palaeoheterodonta</taxon>
        <taxon>Unionida</taxon>
        <taxon>Unionoidea</taxon>
        <taxon>Unionidae</taxon>
        <taxon>Ambleminae</taxon>
        <taxon>Lampsilini</taxon>
        <taxon>Potamilus</taxon>
    </lineage>
</organism>
<dbReference type="EMBL" id="JAEAOA010000650">
    <property type="protein sequence ID" value="KAK3577861.1"/>
    <property type="molecule type" value="Genomic_DNA"/>
</dbReference>
<keyword evidence="2" id="KW-1185">Reference proteome</keyword>
<protein>
    <submittedName>
        <fullName evidence="1">Uncharacterized protein</fullName>
    </submittedName>
</protein>
<proteinExistence type="predicted"/>
<accession>A0AAE0VHJ4</accession>
<reference evidence="1" key="3">
    <citation type="submission" date="2023-05" db="EMBL/GenBank/DDBJ databases">
        <authorList>
            <person name="Smith C.H."/>
        </authorList>
    </citation>
    <scope>NUCLEOTIDE SEQUENCE</scope>
    <source>
        <strain evidence="1">CHS0354</strain>
        <tissue evidence="1">Mantle</tissue>
    </source>
</reference>
<name>A0AAE0VHJ4_9BIVA</name>
<feature type="non-terminal residue" evidence="1">
    <location>
        <position position="1"/>
    </location>
</feature>
<reference evidence="1" key="1">
    <citation type="journal article" date="2021" name="Genome Biol. Evol.">
        <title>A High-Quality Reference Genome for a Parasitic Bivalve with Doubly Uniparental Inheritance (Bivalvia: Unionida).</title>
        <authorList>
            <person name="Smith C.H."/>
        </authorList>
    </citation>
    <scope>NUCLEOTIDE SEQUENCE</scope>
    <source>
        <strain evidence="1">CHS0354</strain>
    </source>
</reference>
<gene>
    <name evidence="1" type="ORF">CHS0354_010423</name>
</gene>
<comment type="caution">
    <text evidence="1">The sequence shown here is derived from an EMBL/GenBank/DDBJ whole genome shotgun (WGS) entry which is preliminary data.</text>
</comment>
<sequence length="83" mass="9354">HCDVKNVGQISYKKKDKLKLDKCGIKVALRKEKKTTIQVKEVKGKDSTLVSVKKTEVKGKDTYTCQCHEDGSEGERYVHLSVS</sequence>